<protein>
    <submittedName>
        <fullName evidence="2">Sterol carrier protein</fullName>
    </submittedName>
</protein>
<dbReference type="SUPFAM" id="SSF55718">
    <property type="entry name" value="SCP-like"/>
    <property type="match status" value="1"/>
</dbReference>
<gene>
    <name evidence="2" type="ORF">GRX03_13235</name>
</gene>
<keyword evidence="3" id="KW-1185">Reference proteome</keyword>
<comment type="caution">
    <text evidence="2">The sequence shown here is derived from an EMBL/GenBank/DDBJ whole genome shotgun (WGS) entry which is preliminary data.</text>
</comment>
<evidence type="ECO:0000259" key="1">
    <source>
        <dbReference type="Pfam" id="PF02036"/>
    </source>
</evidence>
<dbReference type="Proteomes" id="UP000466535">
    <property type="component" value="Unassembled WGS sequence"/>
</dbReference>
<sequence>MTYKLPSEAEEWVAEYERKLNESDQYSHAGEGWGVGFNGDFLFEIQPDGSYDGEPVYMYLELQDGACLDAYVTEGPESEDYGFAFRGGYEQWKRLTAGEINPVEGMMDGTFDLDGDMQKVMQFSQAAIVMTETASEIDTEFEY</sequence>
<dbReference type="RefSeq" id="WP_159764697.1">
    <property type="nucleotide sequence ID" value="NZ_WUUT01000005.1"/>
</dbReference>
<dbReference type="Pfam" id="PF02036">
    <property type="entry name" value="SCP2"/>
    <property type="match status" value="1"/>
</dbReference>
<dbReference type="AlphaFoldDB" id="A0A6B0T2T8"/>
<evidence type="ECO:0000313" key="2">
    <source>
        <dbReference type="EMBL" id="MXR52568.1"/>
    </source>
</evidence>
<proteinExistence type="predicted"/>
<accession>A0A6B0T2T8</accession>
<evidence type="ECO:0000313" key="3">
    <source>
        <dbReference type="Proteomes" id="UP000466535"/>
    </source>
</evidence>
<dbReference type="EMBL" id="WUUT01000005">
    <property type="protein sequence ID" value="MXR52568.1"/>
    <property type="molecule type" value="Genomic_DNA"/>
</dbReference>
<dbReference type="OrthoDB" id="51304at2157"/>
<organism evidence="2 3">
    <name type="scientific">Halovenus carboxidivorans</name>
    <dbReference type="NCBI Taxonomy" id="2692199"/>
    <lineage>
        <taxon>Archaea</taxon>
        <taxon>Methanobacteriati</taxon>
        <taxon>Methanobacteriota</taxon>
        <taxon>Stenosarchaea group</taxon>
        <taxon>Halobacteria</taxon>
        <taxon>Halobacteriales</taxon>
        <taxon>Haloarculaceae</taxon>
        <taxon>Halovenus</taxon>
    </lineage>
</organism>
<name>A0A6B0T2T8_9EURY</name>
<dbReference type="InterPro" id="IPR003033">
    <property type="entry name" value="SCP2_sterol-bd_dom"/>
</dbReference>
<dbReference type="InterPro" id="IPR036527">
    <property type="entry name" value="SCP2_sterol-bd_dom_sf"/>
</dbReference>
<feature type="domain" description="SCP2" evidence="1">
    <location>
        <begin position="50"/>
        <end position="126"/>
    </location>
</feature>
<dbReference type="Gene3D" id="3.30.1050.10">
    <property type="entry name" value="SCP2 sterol-binding domain"/>
    <property type="match status" value="1"/>
</dbReference>
<reference evidence="2 3" key="1">
    <citation type="submission" date="2019-12" db="EMBL/GenBank/DDBJ databases">
        <title>Isolation and characterization of three novel carbon monoxide-oxidizing members of Halobacteria from salione crusts and soils.</title>
        <authorList>
            <person name="Myers M.R."/>
            <person name="King G.M."/>
        </authorList>
    </citation>
    <scope>NUCLEOTIDE SEQUENCE [LARGE SCALE GENOMIC DNA]</scope>
    <source>
        <strain evidence="2 3">WSH3</strain>
    </source>
</reference>